<gene>
    <name evidence="2" type="ordered locus">CpB0024</name>
</gene>
<protein>
    <submittedName>
        <fullName evidence="2">Outer membrane protein CT351</fullName>
    </submittedName>
</protein>
<evidence type="ECO:0000313" key="3">
    <source>
        <dbReference type="Proteomes" id="UP000000424"/>
    </source>
</evidence>
<dbReference type="Proteomes" id="UP000000424">
    <property type="component" value="Chromosome"/>
</dbReference>
<feature type="chain" id="PRO_5046414384" evidence="1">
    <location>
        <begin position="30"/>
        <end position="704"/>
    </location>
</feature>
<dbReference type="EMBL" id="AE009440">
    <property type="protein sequence ID" value="AAP97957.1"/>
    <property type="molecule type" value="Genomic_DNA"/>
</dbReference>
<proteinExistence type="predicted"/>
<evidence type="ECO:0000256" key="1">
    <source>
        <dbReference type="SAM" id="SignalP"/>
    </source>
</evidence>
<accession>A0ABN3YPB8</accession>
<dbReference type="PANTHER" id="PTHR30189:SF1">
    <property type="entry name" value="LPS-ASSEMBLY PROTEIN LPTD"/>
    <property type="match status" value="1"/>
</dbReference>
<reference evidence="2" key="1">
    <citation type="submission" date="2002-05" db="EMBL/GenBank/DDBJ databases">
        <title>The genome sequence of Chlamydia pneumoniae TW183 and comparison with other Chlamydia strains based on whole genome sequence analysis.</title>
        <authorList>
            <person name="Geng M.M."/>
            <person name="Schuhmacher A."/>
            <person name="Muehldorfer I."/>
            <person name="Bensch K.W."/>
            <person name="Schaefer K.P."/>
            <person name="Schneider S."/>
            <person name="Pohl T."/>
            <person name="Essig A."/>
            <person name="Marre R."/>
            <person name="Melchers K."/>
        </authorList>
    </citation>
    <scope>NUCLEOTIDE SEQUENCE [LARGE SCALE GENOMIC DNA]</scope>
    <source>
        <strain evidence="2">TW-183</strain>
    </source>
</reference>
<dbReference type="InterPro" id="IPR050218">
    <property type="entry name" value="LptD"/>
</dbReference>
<dbReference type="PANTHER" id="PTHR30189">
    <property type="entry name" value="LPS-ASSEMBLY PROTEIN"/>
    <property type="match status" value="1"/>
</dbReference>
<name>A0ABN3YPB8_CHLPN</name>
<keyword evidence="3" id="KW-1185">Reference proteome</keyword>
<keyword evidence="1" id="KW-0732">Signal</keyword>
<feature type="signal peptide" evidence="1">
    <location>
        <begin position="1"/>
        <end position="29"/>
    </location>
</feature>
<evidence type="ECO:0000313" key="2">
    <source>
        <dbReference type="EMBL" id="AAP97957.1"/>
    </source>
</evidence>
<sequence>MWSNPNLRLMKRCFLFLASFVLMGSSADALTHQEAVKKKNSYLSHFKSVSGIVTIEDGVLNIHNNLRIQANKVYVENTVGQSLKLVAHGNVMVNYRAKTLVCDYLEYYEDTDSCLLTNGRFAMYPWFLGGSMITLTPETIVIRKGYISTSEGPKKDLCLSGDYLEYSSDSLLSIGKTTLRVCRIPILFLPPFSIMPMEIPKPPINFRGGTGGFLGSYLGMSYSPISRKHFSSTFFLDSFFKHGVGMGFNLHCSQKQVPENVFNMKSYYAHRLAIDMAEAHDRYRLHGDFCFTHKHVNFSGEYHLSDSWETVADIFPNNFMLKNTGPTRVDCTWNDNYFEGYLTSSVKVNSFQNANQELPYLTLRQYPISIYNTGVYLENIVECGYLNFAFSDHIVGENFSSLRLAARPKLHKTVPLPIGTLSSTLGSSLIYYSDVPEISSRHSQLSAKLQLDYRFLLHKSYIQRRHIIEPFVTFITETRPLAKNEDHYIFSIQDAFHSLNLLKAGIDTSVLSKTNPRFPRIHAKLWTTHILSNTESKPTFPKTACELSLPFGKKNTVSLDAEWIWKKHCWDHMNIRWEWIGNDNVAMTLESLHRSKYSLIKCDRENFILDVSRPIDQLLDSPLSDHRNLILGKLFVRPHPCWNYRLSLRYGWHRQDTPNYLEYQMILGTKIFEHWQLYGVYERREADSRFFFFLKLDKPKKPPF</sequence>
<organism evidence="2 3">
    <name type="scientific">Chlamydia pneumoniae</name>
    <name type="common">Chlamydophila pneumoniae</name>
    <dbReference type="NCBI Taxonomy" id="83558"/>
    <lineage>
        <taxon>Bacteria</taxon>
        <taxon>Pseudomonadati</taxon>
        <taxon>Chlamydiota</taxon>
        <taxon>Chlamydiia</taxon>
        <taxon>Chlamydiales</taxon>
        <taxon>Chlamydiaceae</taxon>
        <taxon>Chlamydia/Chlamydophila group</taxon>
        <taxon>Chlamydia</taxon>
    </lineage>
</organism>